<evidence type="ECO:0000313" key="2">
    <source>
        <dbReference type="EMBL" id="MBC1491035.1"/>
    </source>
</evidence>
<proteinExistence type="predicted"/>
<comment type="caution">
    <text evidence="3">The sequence shown here is derived from an EMBL/GenBank/DDBJ whole genome shotgun (WGS) entry which is preliminary data.</text>
</comment>
<evidence type="ECO:0000313" key="4">
    <source>
        <dbReference type="Proteomes" id="UP000533953"/>
    </source>
</evidence>
<protein>
    <recommendedName>
        <fullName evidence="1">DUF6792 domain-containing protein</fullName>
    </recommendedName>
</protein>
<dbReference type="Pfam" id="PF20591">
    <property type="entry name" value="DUF6792"/>
    <property type="match status" value="1"/>
</dbReference>
<feature type="domain" description="DUF6792" evidence="1">
    <location>
        <begin position="73"/>
        <end position="169"/>
    </location>
</feature>
<organism evidence="3 4">
    <name type="scientific">Listeria booriae</name>
    <dbReference type="NCBI Taxonomy" id="1552123"/>
    <lineage>
        <taxon>Bacteria</taxon>
        <taxon>Bacillati</taxon>
        <taxon>Bacillota</taxon>
        <taxon>Bacilli</taxon>
        <taxon>Bacillales</taxon>
        <taxon>Listeriaceae</taxon>
        <taxon>Listeria</taxon>
    </lineage>
</organism>
<dbReference type="EMBL" id="JAASTX010000004">
    <property type="protein sequence ID" value="MBC1491035.1"/>
    <property type="molecule type" value="Genomic_DNA"/>
</dbReference>
<name>A0A7X0XBA6_9LIST</name>
<evidence type="ECO:0000313" key="3">
    <source>
        <dbReference type="EMBL" id="MBC1491050.1"/>
    </source>
</evidence>
<dbReference type="Gene3D" id="3.40.50.1820">
    <property type="entry name" value="alpha/beta hydrolase"/>
    <property type="match status" value="1"/>
</dbReference>
<dbReference type="RefSeq" id="WP_185416983.1">
    <property type="nucleotide sequence ID" value="NZ_JAARQU010000004.1"/>
</dbReference>
<dbReference type="EMBL" id="JAASTX010000004">
    <property type="protein sequence ID" value="MBC1491050.1"/>
    <property type="molecule type" value="Genomic_DNA"/>
</dbReference>
<dbReference type="Proteomes" id="UP000533953">
    <property type="component" value="Unassembled WGS sequence"/>
</dbReference>
<sequence length="395" mass="43667">MTSLSIKANQYWSFSTESYKGLEVGSFIQDVTGSYWHIISKTDTSNGYQGYAVVNRSEFYKVRDDITAGRLKKAKYENVVIMSRGTEPTKFDGDLSTDISYVVVGKNTKVKSNQFSDAEAFYKDVSQTFQPSKVYVTGHSLGGAISQFLSAEYNLEGVTYAAPNVYRILSPEAKKRVDNGYMDRLMTDYTHDGEQIGVFSQWGAPLIGKQYIATGSGHGLQNFGSHFDSSGSVKLKISPEDIQMLGNRIKNVAVNIDTPAGALEAYREAEEKAVRKMIRQATDELYGGKYSLLDENDIDNAMAEIAKNKTGGMYRFHDEPMLDTLIQDLQRKRRDLLEFGEDVGYAGYKMKEKDAELGAILAKELNATIHSGNSAGQATGSALGKLGSDAWMKTK</sequence>
<gene>
    <name evidence="2" type="ORF">HCI99_04275</name>
    <name evidence="3" type="ORF">HCI99_04360</name>
</gene>
<dbReference type="InterPro" id="IPR029058">
    <property type="entry name" value="AB_hydrolase_fold"/>
</dbReference>
<evidence type="ECO:0000259" key="1">
    <source>
        <dbReference type="Pfam" id="PF20591"/>
    </source>
</evidence>
<dbReference type="InterPro" id="IPR046742">
    <property type="entry name" value="DUF6792"/>
</dbReference>
<accession>A0A7X0XBA6</accession>
<dbReference type="SUPFAM" id="SSF53474">
    <property type="entry name" value="alpha/beta-Hydrolases"/>
    <property type="match status" value="1"/>
</dbReference>
<reference evidence="3 4" key="1">
    <citation type="submission" date="2020-03" db="EMBL/GenBank/DDBJ databases">
        <title>Soil Listeria distribution.</title>
        <authorList>
            <person name="Liao J."/>
            <person name="Wiedmann M."/>
        </authorList>
    </citation>
    <scope>NUCLEOTIDE SEQUENCE [LARGE SCALE GENOMIC DNA]</scope>
    <source>
        <strain evidence="3 4">FSL L7-1547</strain>
    </source>
</reference>
<dbReference type="AlphaFoldDB" id="A0A7X0XBA6"/>